<feature type="compositionally biased region" description="Basic residues" evidence="1">
    <location>
        <begin position="29"/>
        <end position="45"/>
    </location>
</feature>
<evidence type="ECO:0000256" key="1">
    <source>
        <dbReference type="SAM" id="MobiDB-lite"/>
    </source>
</evidence>
<dbReference type="WBParaSite" id="nOo.2.0.1.t13442-RA">
    <property type="protein sequence ID" value="nOo.2.0.1.t13442-RA"/>
    <property type="gene ID" value="nOo.2.0.1.g13442"/>
</dbReference>
<feature type="compositionally biased region" description="Basic and acidic residues" evidence="1">
    <location>
        <begin position="19"/>
        <end position="28"/>
    </location>
</feature>
<keyword evidence="3" id="KW-1185">Reference proteome</keyword>
<sequence>MAEIEAIDPSEEEPLPNLTKKELKELERRKNKNRKKKESKKKKILRTTIAEDGGRNSDSGIDRSSPSSDDDNVEVIYVGKPLELDPNDPNYQYFSKVFESFK</sequence>
<proteinExistence type="predicted"/>
<dbReference type="OrthoDB" id="10071001at2759"/>
<dbReference type="Proteomes" id="UP000271087">
    <property type="component" value="Unassembled WGS sequence"/>
</dbReference>
<evidence type="ECO:0000313" key="3">
    <source>
        <dbReference type="Proteomes" id="UP000271087"/>
    </source>
</evidence>
<protein>
    <submittedName>
        <fullName evidence="2 4">Uncharacterized protein</fullName>
    </submittedName>
</protein>
<feature type="compositionally biased region" description="Low complexity" evidence="1">
    <location>
        <begin position="57"/>
        <end position="67"/>
    </location>
</feature>
<name>A0A182EZ33_ONCOC</name>
<evidence type="ECO:0000313" key="2">
    <source>
        <dbReference type="EMBL" id="VDN01992.1"/>
    </source>
</evidence>
<accession>A0A182EZ33</accession>
<dbReference type="STRING" id="42157.A0A182EZ33"/>
<dbReference type="AlphaFoldDB" id="A0A182EZ33"/>
<feature type="region of interest" description="Disordered" evidence="1">
    <location>
        <begin position="1"/>
        <end position="72"/>
    </location>
</feature>
<dbReference type="EMBL" id="UYRW01015458">
    <property type="protein sequence ID" value="VDN01992.1"/>
    <property type="molecule type" value="Genomic_DNA"/>
</dbReference>
<reference evidence="2 3" key="2">
    <citation type="submission" date="2018-08" db="EMBL/GenBank/DDBJ databases">
        <authorList>
            <person name="Laetsch R D."/>
            <person name="Stevens L."/>
            <person name="Kumar S."/>
            <person name="Blaxter L. M."/>
        </authorList>
    </citation>
    <scope>NUCLEOTIDE SEQUENCE [LARGE SCALE GENOMIC DNA]</scope>
</reference>
<reference evidence="4" key="1">
    <citation type="submission" date="2016-06" db="UniProtKB">
        <authorList>
            <consortium name="WormBaseParasite"/>
        </authorList>
    </citation>
    <scope>IDENTIFICATION</scope>
</reference>
<feature type="compositionally biased region" description="Acidic residues" evidence="1">
    <location>
        <begin position="1"/>
        <end position="14"/>
    </location>
</feature>
<organism evidence="4">
    <name type="scientific">Onchocerca ochengi</name>
    <name type="common">Filarial nematode worm</name>
    <dbReference type="NCBI Taxonomy" id="42157"/>
    <lineage>
        <taxon>Eukaryota</taxon>
        <taxon>Metazoa</taxon>
        <taxon>Ecdysozoa</taxon>
        <taxon>Nematoda</taxon>
        <taxon>Chromadorea</taxon>
        <taxon>Rhabditida</taxon>
        <taxon>Spirurina</taxon>
        <taxon>Spiruromorpha</taxon>
        <taxon>Filarioidea</taxon>
        <taxon>Onchocercidae</taxon>
        <taxon>Onchocerca</taxon>
    </lineage>
</organism>
<gene>
    <name evidence="2" type="ORF">NOO_LOCUS13442</name>
</gene>
<evidence type="ECO:0000313" key="4">
    <source>
        <dbReference type="WBParaSite" id="nOo.2.0.1.t13442-RA"/>
    </source>
</evidence>